<evidence type="ECO:0000313" key="1">
    <source>
        <dbReference type="EMBL" id="GLH98349.1"/>
    </source>
</evidence>
<proteinExistence type="predicted"/>
<protein>
    <recommendedName>
        <fullName evidence="3">Excreted virulence factor EspC, type VII ESX diderm</fullName>
    </recommendedName>
</protein>
<dbReference type="EMBL" id="BSDI01000016">
    <property type="protein sequence ID" value="GLH98349.1"/>
    <property type="molecule type" value="Genomic_DNA"/>
</dbReference>
<reference evidence="1" key="1">
    <citation type="submission" date="2022-12" db="EMBL/GenBank/DDBJ databases">
        <title>New Phytohabitans aurantiacus sp. RD004123 nov., an actinomycete isolated from soil.</title>
        <authorList>
            <person name="Triningsih D.W."/>
            <person name="Harunari E."/>
            <person name="Igarashi Y."/>
        </authorList>
    </citation>
    <scope>NUCLEOTIDE SEQUENCE</scope>
    <source>
        <strain evidence="1">RD004123</strain>
    </source>
</reference>
<dbReference type="RefSeq" id="WP_281897139.1">
    <property type="nucleotide sequence ID" value="NZ_BSDI01000016.1"/>
</dbReference>
<accession>A0ABQ5QVA2</accession>
<evidence type="ECO:0008006" key="3">
    <source>
        <dbReference type="Google" id="ProtNLM"/>
    </source>
</evidence>
<organism evidence="1 2">
    <name type="scientific">Phytohabitans aurantiacus</name>
    <dbReference type="NCBI Taxonomy" id="3016789"/>
    <lineage>
        <taxon>Bacteria</taxon>
        <taxon>Bacillati</taxon>
        <taxon>Actinomycetota</taxon>
        <taxon>Actinomycetes</taxon>
        <taxon>Micromonosporales</taxon>
        <taxon>Micromonosporaceae</taxon>
    </lineage>
</organism>
<sequence>MEALRELAGRFDAAAESLTAASGRLAGLEPPPDSVAAGAPGRLGELGRALHSQWVGALAARAREAAATGGRIADAAGTLRVVAADYAGIDEEARRRQPEVP</sequence>
<evidence type="ECO:0000313" key="2">
    <source>
        <dbReference type="Proteomes" id="UP001144280"/>
    </source>
</evidence>
<gene>
    <name evidence="1" type="ORF">Pa4123_36240</name>
</gene>
<comment type="caution">
    <text evidence="1">The sequence shown here is derived from an EMBL/GenBank/DDBJ whole genome shotgun (WGS) entry which is preliminary data.</text>
</comment>
<name>A0ABQ5QVA2_9ACTN</name>
<dbReference type="Proteomes" id="UP001144280">
    <property type="component" value="Unassembled WGS sequence"/>
</dbReference>
<keyword evidence="2" id="KW-1185">Reference proteome</keyword>